<dbReference type="SUPFAM" id="SSF81593">
    <property type="entry name" value="Nucleotidyltransferase substrate binding subunit/domain"/>
    <property type="match status" value="1"/>
</dbReference>
<dbReference type="STRING" id="656914.SAMN00017405_1679"/>
<reference evidence="1 2" key="1">
    <citation type="submission" date="2017-04" db="EMBL/GenBank/DDBJ databases">
        <authorList>
            <person name="Afonso C.L."/>
            <person name="Miller P.J."/>
            <person name="Scott M.A."/>
            <person name="Spackman E."/>
            <person name="Goraichik I."/>
            <person name="Dimitrov K.M."/>
            <person name="Suarez D.L."/>
            <person name="Swayne D.E."/>
        </authorList>
    </citation>
    <scope>NUCLEOTIDE SEQUENCE [LARGE SCALE GENOMIC DNA]</scope>
    <source>
        <strain evidence="1 2">DSM 11270</strain>
    </source>
</reference>
<dbReference type="Proteomes" id="UP000192731">
    <property type="component" value="Unassembled WGS sequence"/>
</dbReference>
<dbReference type="AlphaFoldDB" id="A0A1W1UXK2"/>
<organism evidence="1 2">
    <name type="scientific">Desulfonispora thiosulfatigenes DSM 11270</name>
    <dbReference type="NCBI Taxonomy" id="656914"/>
    <lineage>
        <taxon>Bacteria</taxon>
        <taxon>Bacillati</taxon>
        <taxon>Bacillota</taxon>
        <taxon>Clostridia</taxon>
        <taxon>Eubacteriales</taxon>
        <taxon>Peptococcaceae</taxon>
        <taxon>Desulfonispora</taxon>
    </lineage>
</organism>
<keyword evidence="1" id="KW-0808">Transferase</keyword>
<gene>
    <name evidence="1" type="ORF">SAMN00017405_1679</name>
</gene>
<dbReference type="EMBL" id="FWWT01000012">
    <property type="protein sequence ID" value="SMB85817.1"/>
    <property type="molecule type" value="Genomic_DNA"/>
</dbReference>
<dbReference type="InterPro" id="IPR010235">
    <property type="entry name" value="HepT"/>
</dbReference>
<sequence length="133" mass="15931">MNLKNIRWKQRFQNFQKAYNQFNSAIADFENLSTLEKEGLIQRFEYTFELAWKTLKDYLESEGVPANFPREVIKAAFHYELIQNGAVWMDMLEKRNLMAHTYNEARFNLAIEKIKDEYYQAITEVYTVLEAKL</sequence>
<dbReference type="NCBIfam" id="TIGR01987">
    <property type="entry name" value="HI0074"/>
    <property type="match status" value="1"/>
</dbReference>
<accession>A0A1W1UXK2</accession>
<dbReference type="OrthoDB" id="9810452at2"/>
<dbReference type="Gene3D" id="1.20.120.330">
    <property type="entry name" value="Nucleotidyltransferases domain 2"/>
    <property type="match status" value="1"/>
</dbReference>
<dbReference type="GO" id="GO:0016740">
    <property type="term" value="F:transferase activity"/>
    <property type="evidence" value="ECO:0007669"/>
    <property type="project" value="UniProtKB-KW"/>
</dbReference>
<keyword evidence="2" id="KW-1185">Reference proteome</keyword>
<name>A0A1W1UXK2_DESTI</name>
<dbReference type="RefSeq" id="WP_084052496.1">
    <property type="nucleotide sequence ID" value="NZ_FWWT01000012.1"/>
</dbReference>
<protein>
    <submittedName>
        <fullName evidence="1">Nucleotidyltransferase substrate binding protein, HI0074 family</fullName>
    </submittedName>
</protein>
<proteinExistence type="predicted"/>
<evidence type="ECO:0000313" key="1">
    <source>
        <dbReference type="EMBL" id="SMB85817.1"/>
    </source>
</evidence>
<evidence type="ECO:0000313" key="2">
    <source>
        <dbReference type="Proteomes" id="UP000192731"/>
    </source>
</evidence>
<dbReference type="Pfam" id="PF08780">
    <property type="entry name" value="NTase_sub_bind"/>
    <property type="match status" value="1"/>
</dbReference>